<dbReference type="Proteomes" id="UP001160625">
    <property type="component" value="Unassembled WGS sequence"/>
</dbReference>
<feature type="compositionally biased region" description="Pro residues" evidence="1">
    <location>
        <begin position="77"/>
        <end position="109"/>
    </location>
</feature>
<evidence type="ECO:0000313" key="2">
    <source>
        <dbReference type="EMBL" id="MDH7641051.1"/>
    </source>
</evidence>
<name>A0ABT6N7G0_9SPHN</name>
<feature type="compositionally biased region" description="Basic and acidic residues" evidence="1">
    <location>
        <begin position="152"/>
        <end position="169"/>
    </location>
</feature>
<organism evidence="2 3">
    <name type="scientific">Sphingomonas oryzagri</name>
    <dbReference type="NCBI Taxonomy" id="3042314"/>
    <lineage>
        <taxon>Bacteria</taxon>
        <taxon>Pseudomonadati</taxon>
        <taxon>Pseudomonadota</taxon>
        <taxon>Alphaproteobacteria</taxon>
        <taxon>Sphingomonadales</taxon>
        <taxon>Sphingomonadaceae</taxon>
        <taxon>Sphingomonas</taxon>
    </lineage>
</organism>
<gene>
    <name evidence="2" type="ORF">QGN17_20120</name>
</gene>
<evidence type="ECO:0000313" key="3">
    <source>
        <dbReference type="Proteomes" id="UP001160625"/>
    </source>
</evidence>
<accession>A0ABT6N7G0</accession>
<dbReference type="Gene3D" id="3.30.1150.10">
    <property type="match status" value="1"/>
</dbReference>
<feature type="compositionally biased region" description="Basic and acidic residues" evidence="1">
    <location>
        <begin position="110"/>
        <end position="120"/>
    </location>
</feature>
<protein>
    <submittedName>
        <fullName evidence="2">Cell envelope biogenesis protein TolA</fullName>
    </submittedName>
</protein>
<dbReference type="EMBL" id="JARYGZ010000006">
    <property type="protein sequence ID" value="MDH7641051.1"/>
    <property type="molecule type" value="Genomic_DNA"/>
</dbReference>
<reference evidence="2" key="1">
    <citation type="submission" date="2023-04" db="EMBL/GenBank/DDBJ databases">
        <title>Sphingomonas sp. MAHUQ-71 isolated from rice field.</title>
        <authorList>
            <person name="Huq M.A."/>
        </authorList>
    </citation>
    <scope>NUCLEOTIDE SEQUENCE</scope>
    <source>
        <strain evidence="2">MAHUQ-71</strain>
    </source>
</reference>
<proteinExistence type="predicted"/>
<evidence type="ECO:0000256" key="1">
    <source>
        <dbReference type="SAM" id="MobiDB-lite"/>
    </source>
</evidence>
<dbReference type="RefSeq" id="WP_281046393.1">
    <property type="nucleotide sequence ID" value="NZ_JARYGZ010000006.1"/>
</dbReference>
<feature type="region of interest" description="Disordered" evidence="1">
    <location>
        <begin position="54"/>
        <end position="199"/>
    </location>
</feature>
<sequence>MERAERIGLGVALAGHVALLVLLSLSLSLAKIPKSQLSDPMDVQFVDKVGLTSAAPKVSQEAPAPSVAPEKGAPEDSNPPPPKAEPVPEPKPQPKPVPPRPTPAPPKPQPKPEPKPEPKPVPKPTPAKPDKAKPEKQQAKPAPAKAKPAPAKPEKKSGLSSDFLKDLPQDKPGNAKPKGSRLGADFLKGLSPSKAPGKASAPRAAAISAQSMSGLIALIAAKVKPCYNPPAGGADSGQIVTLLSIRMNKDGSVASVTPGAQSGVNGSNSAYARQMADAAVRAVRRCSPITGLPPELYDGGWSDFDFRFRPDQMQ</sequence>
<feature type="compositionally biased region" description="Basic and acidic residues" evidence="1">
    <location>
        <begin position="128"/>
        <end position="138"/>
    </location>
</feature>
<feature type="compositionally biased region" description="Low complexity" evidence="1">
    <location>
        <begin position="139"/>
        <end position="149"/>
    </location>
</feature>
<comment type="caution">
    <text evidence="2">The sequence shown here is derived from an EMBL/GenBank/DDBJ whole genome shotgun (WGS) entry which is preliminary data.</text>
</comment>
<dbReference type="PRINTS" id="PR01217">
    <property type="entry name" value="PRICHEXTENSN"/>
</dbReference>
<keyword evidence="3" id="KW-1185">Reference proteome</keyword>